<dbReference type="Proteomes" id="UP000198762">
    <property type="component" value="Unassembled WGS sequence"/>
</dbReference>
<evidence type="ECO:0000313" key="2">
    <source>
        <dbReference type="EMBL" id="SET33885.1"/>
    </source>
</evidence>
<protein>
    <submittedName>
        <fullName evidence="2">Uncharacterized protein</fullName>
    </submittedName>
</protein>
<dbReference type="RefSeq" id="WP_264994839.1">
    <property type="nucleotide sequence ID" value="NZ_FOHZ01000007.1"/>
</dbReference>
<feature type="transmembrane region" description="Helical" evidence="1">
    <location>
        <begin position="12"/>
        <end position="30"/>
    </location>
</feature>
<sequence length="42" mass="4572">MTGPEHDKPMPMLAIQLIAVMMAVLAYRMISSPTAGLVEVTR</sequence>
<gene>
    <name evidence="2" type="ORF">SAMN04487962_107170</name>
</gene>
<name>A0A1I0DMZ0_9GAMM</name>
<proteinExistence type="predicted"/>
<dbReference type="AlphaFoldDB" id="A0A1I0DMZ0"/>
<evidence type="ECO:0000313" key="3">
    <source>
        <dbReference type="Proteomes" id="UP000198762"/>
    </source>
</evidence>
<keyword evidence="1" id="KW-0812">Transmembrane</keyword>
<keyword evidence="3" id="KW-1185">Reference proteome</keyword>
<reference evidence="3" key="1">
    <citation type="submission" date="2016-10" db="EMBL/GenBank/DDBJ databases">
        <authorList>
            <person name="Varghese N."/>
            <person name="Submissions S."/>
        </authorList>
    </citation>
    <scope>NUCLEOTIDE SEQUENCE [LARGE SCALE GENOMIC DNA]</scope>
    <source>
        <strain evidence="3">CGMCC 1.6489</strain>
    </source>
</reference>
<keyword evidence="1" id="KW-0472">Membrane</keyword>
<accession>A0A1I0DMZ0</accession>
<evidence type="ECO:0000256" key="1">
    <source>
        <dbReference type="SAM" id="Phobius"/>
    </source>
</evidence>
<keyword evidence="1" id="KW-1133">Transmembrane helix</keyword>
<dbReference type="EMBL" id="FOHZ01000007">
    <property type="protein sequence ID" value="SET33885.1"/>
    <property type="molecule type" value="Genomic_DNA"/>
</dbReference>
<organism evidence="2 3">
    <name type="scientific">Marinobacter segnicrescens</name>
    <dbReference type="NCBI Taxonomy" id="430453"/>
    <lineage>
        <taxon>Bacteria</taxon>
        <taxon>Pseudomonadati</taxon>
        <taxon>Pseudomonadota</taxon>
        <taxon>Gammaproteobacteria</taxon>
        <taxon>Pseudomonadales</taxon>
        <taxon>Marinobacteraceae</taxon>
        <taxon>Marinobacter</taxon>
    </lineage>
</organism>